<name>B0VIU2_CLOAI</name>
<sequence>MKVNFQYGLAGYTGKADGLVFCFDRKSGIVYARKRVYPRLTEENARIGNISHNIFSLKPSEEYKDDLRLYLMGYNGLRANSPKPLRSWVNLYHRLMANMAKRNPEIDLKTLTRQQIFADNLPCKSIKSAVEAGILPPVNGYERMTALI</sequence>
<evidence type="ECO:0000313" key="1">
    <source>
        <dbReference type="EMBL" id="CAO80002.1"/>
    </source>
</evidence>
<keyword evidence="2" id="KW-1185">Reference proteome</keyword>
<dbReference type="HOGENOM" id="CLU_145276_0_0_0"/>
<dbReference type="AlphaFoldDB" id="B0VIU2"/>
<dbReference type="EMBL" id="CU466930">
    <property type="protein sequence ID" value="CAO80002.1"/>
    <property type="molecule type" value="Genomic_DNA"/>
</dbReference>
<dbReference type="KEGG" id="caci:CLOAM0088"/>
<reference evidence="1 2" key="1">
    <citation type="journal article" date="2008" name="J. Bacteriol.">
        <title>'Candidatus Cloacamonas acidaminovorans': genome sequence reconstruction provides a first glimpse of a new bacterial division.</title>
        <authorList>
            <person name="Pelletier E."/>
            <person name="Kreimeyer A."/>
            <person name="Bocs S."/>
            <person name="Rouy Z."/>
            <person name="Gyapay G."/>
            <person name="Chouari R."/>
            <person name="Riviere D."/>
            <person name="Ganesan A."/>
            <person name="Daegelen P."/>
            <person name="Sghir A."/>
            <person name="Cohen G.N."/>
            <person name="Medigue C."/>
            <person name="Weissenbach J."/>
            <person name="Le Paslier D."/>
        </authorList>
    </citation>
    <scope>NUCLEOTIDE SEQUENCE [LARGE SCALE GENOMIC DNA]</scope>
    <source>
        <strain evidence="2">Evry</strain>
    </source>
</reference>
<dbReference type="Proteomes" id="UP000002019">
    <property type="component" value="Chromosome"/>
</dbReference>
<organism evidence="1 2">
    <name type="scientific">Cloacimonas acidaminovorans (strain Evry)</name>
    <dbReference type="NCBI Taxonomy" id="459349"/>
    <lineage>
        <taxon>Bacteria</taxon>
        <taxon>Pseudomonadati</taxon>
        <taxon>Candidatus Cloacimonadota</taxon>
        <taxon>Candidatus Cloacimonadia</taxon>
        <taxon>Candidatus Cloacimonadales</taxon>
        <taxon>Candidatus Cloacimonadaceae</taxon>
        <taxon>Candidatus Cloacimonas</taxon>
    </lineage>
</organism>
<dbReference type="RefSeq" id="WP_015423863.1">
    <property type="nucleotide sequence ID" value="NC_020449.1"/>
</dbReference>
<accession>B0VIU2</accession>
<evidence type="ECO:0000313" key="2">
    <source>
        <dbReference type="Proteomes" id="UP000002019"/>
    </source>
</evidence>
<proteinExistence type="predicted"/>
<gene>
    <name evidence="1" type="ordered locus">CLOAM0088</name>
</gene>
<protein>
    <submittedName>
        <fullName evidence="1">Uncharacterized protein</fullName>
    </submittedName>
</protein>